<feature type="transmembrane region" description="Helical" evidence="1">
    <location>
        <begin position="452"/>
        <end position="474"/>
    </location>
</feature>
<feature type="transmembrane region" description="Helical" evidence="1">
    <location>
        <begin position="108"/>
        <end position="129"/>
    </location>
</feature>
<feature type="transmembrane region" description="Helical" evidence="1">
    <location>
        <begin position="348"/>
        <end position="366"/>
    </location>
</feature>
<dbReference type="AlphaFoldDB" id="A0A2A2APJ3"/>
<gene>
    <name evidence="2" type="ORF">CK623_09180</name>
</gene>
<accession>A0A2A2APJ3</accession>
<sequence length="586" mass="63167">MLSRVSALPPSPAIVSQSAVRPLARAVLWALSLVYVCAGFIGRHPWKNEDMAAYGYMQALAQGQSSWLQPELLGQGLGHASQHLSVWLGALALLLRPDWLAPTLAVRLPFMGLMLASLAAVWYATYHLARRPEAQPVPFAFGGEAEPVAYARAIADGSVLALVASLGLMQFSHETTATVVQLGGASLLFLALALPEARRPLACSLAALACAALLLSGGAYWLAPVLLVTLLLAWQLRGSAARLALPLPLLGALALLAVLSAAAQAVWHSTAWPLTWPGLDGAQWLRFVRLLIWFGWPAWPLACWALYRWRRHWLRARPSLHLALPLLWLLLTLALAACAQGSARDRTLFLSLPMAATLAAFALPTMRRALSSLIDWFTLLFFTACGVAIWVIWTATQTGLPAKPAANVAKLAPEYVPQFSALAFGLAALSTAIWLAVIAWRTGRHRSALWKSLVLPAGGATWCLTLVMTLWLPMLDYGRSYQPQIDKLAAHIPQDAPCLWAYELGTPQLAAFWAQAGWPLRQRGANGPAAQAPADAQACPLSLVGAHASEATQAALQRAGWRLQARIERPTSDEAVLLFAAPLARP</sequence>
<feature type="transmembrane region" description="Helical" evidence="1">
    <location>
        <begin position="149"/>
        <end position="169"/>
    </location>
</feature>
<feature type="transmembrane region" description="Helical" evidence="1">
    <location>
        <begin position="415"/>
        <end position="440"/>
    </location>
</feature>
<protein>
    <recommendedName>
        <fullName evidence="4">4-amino-4-deoxy-L-arabinose transferase-like glycosyltransferase</fullName>
    </recommendedName>
</protein>
<organism evidence="2 3">
    <name type="scientific">Vandammella animalimorsus</name>
    <dbReference type="NCBI Taxonomy" id="2029117"/>
    <lineage>
        <taxon>Bacteria</taxon>
        <taxon>Pseudomonadati</taxon>
        <taxon>Pseudomonadota</taxon>
        <taxon>Betaproteobacteria</taxon>
        <taxon>Burkholderiales</taxon>
        <taxon>Comamonadaceae</taxon>
        <taxon>Vandammella</taxon>
    </lineage>
</organism>
<dbReference type="Proteomes" id="UP000218644">
    <property type="component" value="Unassembled WGS sequence"/>
</dbReference>
<feature type="transmembrane region" description="Helical" evidence="1">
    <location>
        <begin position="287"/>
        <end position="307"/>
    </location>
</feature>
<feature type="transmembrane region" description="Helical" evidence="1">
    <location>
        <begin position="26"/>
        <end position="46"/>
    </location>
</feature>
<evidence type="ECO:0000256" key="1">
    <source>
        <dbReference type="SAM" id="Phobius"/>
    </source>
</evidence>
<reference evidence="2 3" key="1">
    <citation type="submission" date="2017-08" db="EMBL/GenBank/DDBJ databases">
        <title>WGS of Clinical strains of the CDC Group NO-1 linked to zoonotic infections in humans.</title>
        <authorList>
            <person name="Bernier A.-M."/>
            <person name="Bernard K."/>
        </authorList>
    </citation>
    <scope>NUCLEOTIDE SEQUENCE [LARGE SCALE GENOMIC DNA]</scope>
    <source>
        <strain evidence="2 3">NML79-0751</strain>
    </source>
</reference>
<evidence type="ECO:0000313" key="2">
    <source>
        <dbReference type="EMBL" id="PAT39683.1"/>
    </source>
</evidence>
<keyword evidence="1" id="KW-0812">Transmembrane</keyword>
<feature type="transmembrane region" description="Helical" evidence="1">
    <location>
        <begin position="319"/>
        <end position="342"/>
    </location>
</feature>
<evidence type="ECO:0008006" key="4">
    <source>
        <dbReference type="Google" id="ProtNLM"/>
    </source>
</evidence>
<evidence type="ECO:0000313" key="3">
    <source>
        <dbReference type="Proteomes" id="UP000218644"/>
    </source>
</evidence>
<dbReference type="EMBL" id="NSJD01000014">
    <property type="protein sequence ID" value="PAT39683.1"/>
    <property type="molecule type" value="Genomic_DNA"/>
</dbReference>
<feature type="transmembrane region" description="Helical" evidence="1">
    <location>
        <begin position="206"/>
        <end position="233"/>
    </location>
</feature>
<comment type="caution">
    <text evidence="2">The sequence shown here is derived from an EMBL/GenBank/DDBJ whole genome shotgun (WGS) entry which is preliminary data.</text>
</comment>
<proteinExistence type="predicted"/>
<name>A0A2A2APJ3_9BURK</name>
<feature type="transmembrane region" description="Helical" evidence="1">
    <location>
        <begin position="245"/>
        <end position="267"/>
    </location>
</feature>
<feature type="transmembrane region" description="Helical" evidence="1">
    <location>
        <begin position="373"/>
        <end position="395"/>
    </location>
</feature>
<feature type="transmembrane region" description="Helical" evidence="1">
    <location>
        <begin position="176"/>
        <end position="194"/>
    </location>
</feature>
<keyword evidence="1" id="KW-0472">Membrane</keyword>
<keyword evidence="1" id="KW-1133">Transmembrane helix</keyword>